<dbReference type="PATRIC" id="fig|1279460.3.peg.1702"/>
<evidence type="ECO:0000313" key="1">
    <source>
        <dbReference type="EMBL" id="ALE38882.1"/>
    </source>
</evidence>
<protein>
    <submittedName>
        <fullName evidence="1">Uncharacterized protein</fullName>
    </submittedName>
</protein>
<accession>A0A0M4N4V1</accession>
<dbReference type="Proteomes" id="UP000056502">
    <property type="component" value="Chromosome I"/>
</dbReference>
<proteinExistence type="predicted"/>
<gene>
    <name evidence="1" type="ORF">G436_1690</name>
</gene>
<dbReference type="AntiFam" id="ANF00051">
    <property type="entry name" value="Translation of DNA tandem repeat"/>
</dbReference>
<dbReference type="EMBL" id="CP012603">
    <property type="protein sequence ID" value="ALE38882.1"/>
    <property type="molecule type" value="Genomic_DNA"/>
</dbReference>
<name>A0A0M4N4V1_LEPIR</name>
<sequence length="45" mass="5163">MWELLQNLNSLLNSEIVWELLQNLNSLLNSEIVGTITKSESTVKF</sequence>
<evidence type="ECO:0000313" key="2">
    <source>
        <dbReference type="Proteomes" id="UP000056502"/>
    </source>
</evidence>
<reference evidence="1 2" key="1">
    <citation type="journal article" date="2015" name="Genome Announc.">
        <title>Whole-Genome Sequence of Leptospira interrogans Serovar Hardjo Subtype Hardjoprajitno Strain Norma, Isolated from Cattle in a Leptospirosis Outbreak in Brazil.</title>
        <authorList>
            <person name="Cosate M.R."/>
            <person name="Soares S.C."/>
            <person name="Mendes T.A."/>
            <person name="Raittz R.T."/>
            <person name="Moreira E.C."/>
            <person name="Leite R."/>
            <person name="Fernandes G.R."/>
            <person name="Haddad J.P."/>
            <person name="Ortega J.M."/>
        </authorList>
    </citation>
    <scope>NUCLEOTIDE SEQUENCE [LARGE SCALE GENOMIC DNA]</scope>
    <source>
        <strain evidence="1 2">Norma</strain>
    </source>
</reference>
<organism evidence="1">
    <name type="scientific">Leptospira interrogans serovar Hardjo str. Norma</name>
    <dbReference type="NCBI Taxonomy" id="1279460"/>
    <lineage>
        <taxon>Bacteria</taxon>
        <taxon>Pseudomonadati</taxon>
        <taxon>Spirochaetota</taxon>
        <taxon>Spirochaetia</taxon>
        <taxon>Leptospirales</taxon>
        <taxon>Leptospiraceae</taxon>
        <taxon>Leptospira</taxon>
    </lineage>
</organism>
<dbReference type="AlphaFoldDB" id="A0A0M4N4V1"/>